<proteinExistence type="predicted"/>
<comment type="caution">
    <text evidence="2">The sequence shown here is derived from an EMBL/GenBank/DDBJ whole genome shotgun (WGS) entry which is preliminary data.</text>
</comment>
<accession>A0A8B6BHF8</accession>
<dbReference type="Proteomes" id="UP000596742">
    <property type="component" value="Unassembled WGS sequence"/>
</dbReference>
<protein>
    <submittedName>
        <fullName evidence="2">Uncharacterized protein</fullName>
    </submittedName>
</protein>
<gene>
    <name evidence="2" type="ORF">MGAL_10B074604</name>
</gene>
<keyword evidence="3" id="KW-1185">Reference proteome</keyword>
<reference evidence="2" key="1">
    <citation type="submission" date="2018-11" db="EMBL/GenBank/DDBJ databases">
        <authorList>
            <person name="Alioto T."/>
            <person name="Alioto T."/>
        </authorList>
    </citation>
    <scope>NUCLEOTIDE SEQUENCE</scope>
</reference>
<name>A0A8B6BHF8_MYTGA</name>
<dbReference type="EMBL" id="UYJE01000175">
    <property type="protein sequence ID" value="VDH90826.1"/>
    <property type="molecule type" value="Genomic_DNA"/>
</dbReference>
<evidence type="ECO:0000313" key="3">
    <source>
        <dbReference type="Proteomes" id="UP000596742"/>
    </source>
</evidence>
<keyword evidence="1" id="KW-0732">Signal</keyword>
<feature type="chain" id="PRO_5032400972" evidence="1">
    <location>
        <begin position="23"/>
        <end position="151"/>
    </location>
</feature>
<sequence length="151" mass="17305">MKVVENVFLVILTVSLLNFCKSNSCNSHLCFTWKVTIHELTLICKINNLHLRVLIGDQFGNTQADCLPPTSSSNCEPYYQNGTIMQNQITNETIYIVKGKIDRHINGNWTCRHGTRRDVARVEVTVLKENYTDSYKNELKNATCETKEYGK</sequence>
<dbReference type="OrthoDB" id="6152301at2759"/>
<organism evidence="2 3">
    <name type="scientific">Mytilus galloprovincialis</name>
    <name type="common">Mediterranean mussel</name>
    <dbReference type="NCBI Taxonomy" id="29158"/>
    <lineage>
        <taxon>Eukaryota</taxon>
        <taxon>Metazoa</taxon>
        <taxon>Spiralia</taxon>
        <taxon>Lophotrochozoa</taxon>
        <taxon>Mollusca</taxon>
        <taxon>Bivalvia</taxon>
        <taxon>Autobranchia</taxon>
        <taxon>Pteriomorphia</taxon>
        <taxon>Mytilida</taxon>
        <taxon>Mytiloidea</taxon>
        <taxon>Mytilidae</taxon>
        <taxon>Mytilinae</taxon>
        <taxon>Mytilus</taxon>
    </lineage>
</organism>
<evidence type="ECO:0000313" key="2">
    <source>
        <dbReference type="EMBL" id="VDH90826.1"/>
    </source>
</evidence>
<feature type="signal peptide" evidence="1">
    <location>
        <begin position="1"/>
        <end position="22"/>
    </location>
</feature>
<dbReference type="AlphaFoldDB" id="A0A8B6BHF8"/>
<evidence type="ECO:0000256" key="1">
    <source>
        <dbReference type="SAM" id="SignalP"/>
    </source>
</evidence>